<name>A0A0A9XLK3_LYGHE</name>
<dbReference type="GO" id="GO:0008168">
    <property type="term" value="F:methyltransferase activity"/>
    <property type="evidence" value="ECO:0007669"/>
    <property type="project" value="UniProtKB-KW"/>
</dbReference>
<protein>
    <submittedName>
        <fullName evidence="1">Ribosomal RNA large subunit methyltransferase N</fullName>
    </submittedName>
</protein>
<dbReference type="AlphaFoldDB" id="A0A0A9XLK3"/>
<dbReference type="EMBL" id="GBHO01022750">
    <property type="protein sequence ID" value="JAG20854.1"/>
    <property type="molecule type" value="Transcribed_RNA"/>
</dbReference>
<feature type="non-terminal residue" evidence="1">
    <location>
        <position position="1"/>
    </location>
</feature>
<reference evidence="1" key="1">
    <citation type="journal article" date="2014" name="PLoS ONE">
        <title>Transcriptome-Based Identification of ABC Transporters in the Western Tarnished Plant Bug Lygus hesperus.</title>
        <authorList>
            <person name="Hull J.J."/>
            <person name="Chaney K."/>
            <person name="Geib S.M."/>
            <person name="Fabrick J.A."/>
            <person name="Brent C.S."/>
            <person name="Walsh D."/>
            <person name="Lavine L.C."/>
        </authorList>
    </citation>
    <scope>NUCLEOTIDE SEQUENCE</scope>
</reference>
<accession>A0A0A9XLK3</accession>
<keyword evidence="1" id="KW-0808">Transferase</keyword>
<gene>
    <name evidence="1" type="primary">rlmN_4</name>
    <name evidence="1" type="ORF">CM83_103786</name>
</gene>
<keyword evidence="1" id="KW-0489">Methyltransferase</keyword>
<sequence>NPNHCLMEISFTSCSSDPRFPEVTARGSRIEIDVIRNLVACSGSLVVGYEWSFQRHTDSINNRENLNKDFMPVRLPNSHPNSSLDSIEFRPRFFDSGVHMVEYALKIRGSPPYYGSTHAFEKYGRCWIHVITH</sequence>
<proteinExistence type="predicted"/>
<dbReference type="GO" id="GO:0032259">
    <property type="term" value="P:methylation"/>
    <property type="evidence" value="ECO:0007669"/>
    <property type="project" value="UniProtKB-KW"/>
</dbReference>
<evidence type="ECO:0000313" key="1">
    <source>
        <dbReference type="EMBL" id="JAG20854.1"/>
    </source>
</evidence>
<organism evidence="1">
    <name type="scientific">Lygus hesperus</name>
    <name type="common">Western plant bug</name>
    <dbReference type="NCBI Taxonomy" id="30085"/>
    <lineage>
        <taxon>Eukaryota</taxon>
        <taxon>Metazoa</taxon>
        <taxon>Ecdysozoa</taxon>
        <taxon>Arthropoda</taxon>
        <taxon>Hexapoda</taxon>
        <taxon>Insecta</taxon>
        <taxon>Pterygota</taxon>
        <taxon>Neoptera</taxon>
        <taxon>Paraneoptera</taxon>
        <taxon>Hemiptera</taxon>
        <taxon>Heteroptera</taxon>
        <taxon>Panheteroptera</taxon>
        <taxon>Cimicomorpha</taxon>
        <taxon>Miridae</taxon>
        <taxon>Mirini</taxon>
        <taxon>Lygus</taxon>
    </lineage>
</organism>
<feature type="non-terminal residue" evidence="1">
    <location>
        <position position="133"/>
    </location>
</feature>
<reference evidence="1" key="2">
    <citation type="submission" date="2014-07" db="EMBL/GenBank/DDBJ databases">
        <authorList>
            <person name="Hull J."/>
        </authorList>
    </citation>
    <scope>NUCLEOTIDE SEQUENCE</scope>
</reference>